<dbReference type="RefSeq" id="WP_111871021.1">
    <property type="nucleotide sequence ID" value="NZ_QLYX01000016.1"/>
</dbReference>
<dbReference type="Proteomes" id="UP000251891">
    <property type="component" value="Unassembled WGS sequence"/>
</dbReference>
<evidence type="ECO:0000256" key="9">
    <source>
        <dbReference type="ARBA" id="ARBA00030757"/>
    </source>
</evidence>
<evidence type="ECO:0000256" key="3">
    <source>
        <dbReference type="ARBA" id="ARBA00011890"/>
    </source>
</evidence>
<protein>
    <recommendedName>
        <fullName evidence="4">Protein-L-isoaspartate O-methyltransferase</fullName>
        <ecNumber evidence="3">2.1.1.77</ecNumber>
    </recommendedName>
    <alternativeName>
        <fullName evidence="11">L-isoaspartyl protein carboxyl methyltransferase</fullName>
    </alternativeName>
    <alternativeName>
        <fullName evidence="9">Protein L-isoaspartyl methyltransferase</fullName>
    </alternativeName>
    <alternativeName>
        <fullName evidence="10">Protein-beta-aspartate methyltransferase</fullName>
    </alternativeName>
</protein>
<evidence type="ECO:0000313" key="13">
    <source>
        <dbReference type="EMBL" id="RAY11789.1"/>
    </source>
</evidence>
<dbReference type="Gene3D" id="3.40.50.150">
    <property type="entry name" value="Vaccinia Virus protein VP39"/>
    <property type="match status" value="1"/>
</dbReference>
<dbReference type="PANTHER" id="PTHR11579">
    <property type="entry name" value="PROTEIN-L-ISOASPARTATE O-METHYLTRANSFERASE"/>
    <property type="match status" value="1"/>
</dbReference>
<comment type="subcellular location">
    <subcellularLocation>
        <location evidence="1">Cytoplasm</location>
    </subcellularLocation>
</comment>
<dbReference type="OrthoDB" id="3501659at2"/>
<evidence type="ECO:0000256" key="10">
    <source>
        <dbReference type="ARBA" id="ARBA00031323"/>
    </source>
</evidence>
<comment type="similarity">
    <text evidence="2">Belongs to the methyltransferase superfamily. L-isoaspartyl/D-aspartyl protein methyltransferase family.</text>
</comment>
<dbReference type="InterPro" id="IPR000682">
    <property type="entry name" value="PCMT"/>
</dbReference>
<evidence type="ECO:0000313" key="14">
    <source>
        <dbReference type="Proteomes" id="UP000251891"/>
    </source>
</evidence>
<dbReference type="AlphaFoldDB" id="A0A365GY83"/>
<dbReference type="InterPro" id="IPR029063">
    <property type="entry name" value="SAM-dependent_MTases_sf"/>
</dbReference>
<reference evidence="13 14" key="1">
    <citation type="submission" date="2018-06" db="EMBL/GenBank/DDBJ databases">
        <title>Actinomadura craniellae sp. nov. isolated from marine sponge Craniella sp.</title>
        <authorList>
            <person name="Li L."/>
            <person name="Xu Q.H."/>
            <person name="Lin H.W."/>
            <person name="Lu Y.H."/>
        </authorList>
    </citation>
    <scope>NUCLEOTIDE SEQUENCE [LARGE SCALE GENOMIC DNA]</scope>
    <source>
        <strain evidence="13 14">LHW63021</strain>
    </source>
</reference>
<organism evidence="13 14">
    <name type="scientific">Actinomadura craniellae</name>
    <dbReference type="NCBI Taxonomy" id="2231787"/>
    <lineage>
        <taxon>Bacteria</taxon>
        <taxon>Bacillati</taxon>
        <taxon>Actinomycetota</taxon>
        <taxon>Actinomycetes</taxon>
        <taxon>Streptosporangiales</taxon>
        <taxon>Thermomonosporaceae</taxon>
        <taxon>Actinomadura</taxon>
    </lineage>
</organism>
<evidence type="ECO:0000256" key="12">
    <source>
        <dbReference type="SAM" id="MobiDB-lite"/>
    </source>
</evidence>
<comment type="caution">
    <text evidence="13">The sequence shown here is derived from an EMBL/GenBank/DDBJ whole genome shotgun (WGS) entry which is preliminary data.</text>
</comment>
<keyword evidence="8" id="KW-0949">S-adenosyl-L-methionine</keyword>
<evidence type="ECO:0000256" key="11">
    <source>
        <dbReference type="ARBA" id="ARBA00031350"/>
    </source>
</evidence>
<keyword evidence="14" id="KW-1185">Reference proteome</keyword>
<evidence type="ECO:0000256" key="7">
    <source>
        <dbReference type="ARBA" id="ARBA00022679"/>
    </source>
</evidence>
<evidence type="ECO:0000256" key="6">
    <source>
        <dbReference type="ARBA" id="ARBA00022603"/>
    </source>
</evidence>
<dbReference type="SUPFAM" id="SSF53335">
    <property type="entry name" value="S-adenosyl-L-methionine-dependent methyltransferases"/>
    <property type="match status" value="1"/>
</dbReference>
<dbReference type="EC" id="2.1.1.77" evidence="3"/>
<evidence type="ECO:0000256" key="1">
    <source>
        <dbReference type="ARBA" id="ARBA00004496"/>
    </source>
</evidence>
<evidence type="ECO:0000256" key="8">
    <source>
        <dbReference type="ARBA" id="ARBA00022691"/>
    </source>
</evidence>
<dbReference type="CDD" id="cd02440">
    <property type="entry name" value="AdoMet_MTases"/>
    <property type="match status" value="1"/>
</dbReference>
<dbReference type="GO" id="GO:0005737">
    <property type="term" value="C:cytoplasm"/>
    <property type="evidence" value="ECO:0007669"/>
    <property type="project" value="UniProtKB-SubCell"/>
</dbReference>
<evidence type="ECO:0000256" key="4">
    <source>
        <dbReference type="ARBA" id="ARBA00013346"/>
    </source>
</evidence>
<dbReference type="Pfam" id="PF01135">
    <property type="entry name" value="PCMT"/>
    <property type="match status" value="1"/>
</dbReference>
<dbReference type="InterPro" id="IPR026448">
    <property type="entry name" value="Methyltr_grasp"/>
</dbReference>
<accession>A0A365GY83</accession>
<name>A0A365GY83_9ACTN</name>
<dbReference type="NCBIfam" id="TIGR04188">
    <property type="entry name" value="methyltr_grsp"/>
    <property type="match status" value="1"/>
</dbReference>
<keyword evidence="5" id="KW-0963">Cytoplasm</keyword>
<evidence type="ECO:0000256" key="5">
    <source>
        <dbReference type="ARBA" id="ARBA00022490"/>
    </source>
</evidence>
<sequence>MSDQVLRRRLAERLWSSGDLRSPEWRRAVETVPRHLFVPEFFRRLSTPRGTMWEPVTPATVSEDERLRLAYQDETWVTQIDGGIHPGDVREPIHAGSLTSSSTLPGLVVAMLEDLDVHTGSDVLEIGTGTGYSTALLCERLGAEHVVSVETDPGLAARAARNLHQAGYTPTLITGDGLAGCAAHAPYDRIIATCSVRSIPPAWIVQGRPGATVLTTLSGWLYGSAYAKVEVNADETATGRFLPETYSFMMARSQQPPPTEIHETQPVDSARPRPATVPPDALDDPTALFIAQLAAPRAQHGGRSMNSGPAVDYYADQETGSVSAVTRHDDDTWSVQETGPTPPWDLIETALTEWRNAGSPALEHFRIDITSHEQRVFVPGHDALAWRLPC</sequence>
<gene>
    <name evidence="13" type="ORF">DPM19_27785</name>
</gene>
<dbReference type="GO" id="GO:0032259">
    <property type="term" value="P:methylation"/>
    <property type="evidence" value="ECO:0007669"/>
    <property type="project" value="UniProtKB-KW"/>
</dbReference>
<dbReference type="PANTHER" id="PTHR11579:SF0">
    <property type="entry name" value="PROTEIN-L-ISOASPARTATE(D-ASPARTATE) O-METHYLTRANSFERASE"/>
    <property type="match status" value="1"/>
</dbReference>
<keyword evidence="7" id="KW-0808">Transferase</keyword>
<dbReference type="GO" id="GO:0004719">
    <property type="term" value="F:protein-L-isoaspartate (D-aspartate) O-methyltransferase activity"/>
    <property type="evidence" value="ECO:0007669"/>
    <property type="project" value="UniProtKB-EC"/>
</dbReference>
<dbReference type="EMBL" id="QLYX01000016">
    <property type="protein sequence ID" value="RAY11789.1"/>
    <property type="molecule type" value="Genomic_DNA"/>
</dbReference>
<feature type="region of interest" description="Disordered" evidence="12">
    <location>
        <begin position="255"/>
        <end position="275"/>
    </location>
</feature>
<proteinExistence type="inferred from homology"/>
<keyword evidence="6" id="KW-0489">Methyltransferase</keyword>
<evidence type="ECO:0000256" key="2">
    <source>
        <dbReference type="ARBA" id="ARBA00005369"/>
    </source>
</evidence>